<dbReference type="Proteomes" id="UP001150830">
    <property type="component" value="Unassembled WGS sequence"/>
</dbReference>
<feature type="chain" id="PRO_5040992109" evidence="1">
    <location>
        <begin position="20"/>
        <end position="168"/>
    </location>
</feature>
<feature type="signal peptide" evidence="1">
    <location>
        <begin position="1"/>
        <end position="19"/>
    </location>
</feature>
<proteinExistence type="predicted"/>
<reference evidence="2" key="1">
    <citation type="submission" date="2022-11" db="EMBL/GenBank/DDBJ databases">
        <title>Parathalassolutuus dongxingensis gen. nov., sp. nov., a novel member of family Oceanospirillaceae isolated from a coastal shrimp pond in Guangxi, China.</title>
        <authorList>
            <person name="Chen H."/>
        </authorList>
    </citation>
    <scope>NUCLEOTIDE SEQUENCE</scope>
    <source>
        <strain evidence="2">G-43</strain>
    </source>
</reference>
<dbReference type="EMBL" id="JAPNOA010000028">
    <property type="protein sequence ID" value="MCY0965617.1"/>
    <property type="molecule type" value="Genomic_DNA"/>
</dbReference>
<evidence type="ECO:0000313" key="2">
    <source>
        <dbReference type="EMBL" id="MCY0965617.1"/>
    </source>
</evidence>
<accession>A0A9X3IRU1</accession>
<gene>
    <name evidence="2" type="ORF">OUO13_10495</name>
</gene>
<organism evidence="2 3">
    <name type="scientific">Parathalassolituus penaei</name>
    <dbReference type="NCBI Taxonomy" id="2997323"/>
    <lineage>
        <taxon>Bacteria</taxon>
        <taxon>Pseudomonadati</taxon>
        <taxon>Pseudomonadota</taxon>
        <taxon>Gammaproteobacteria</taxon>
        <taxon>Oceanospirillales</taxon>
        <taxon>Oceanospirillaceae</taxon>
        <taxon>Parathalassolituus</taxon>
    </lineage>
</organism>
<dbReference type="RefSeq" id="WP_283173831.1">
    <property type="nucleotide sequence ID" value="NZ_JAPNOA010000028.1"/>
</dbReference>
<evidence type="ECO:0000313" key="3">
    <source>
        <dbReference type="Proteomes" id="UP001150830"/>
    </source>
</evidence>
<name>A0A9X3IRU1_9GAMM</name>
<evidence type="ECO:0000256" key="1">
    <source>
        <dbReference type="SAM" id="SignalP"/>
    </source>
</evidence>
<dbReference type="AlphaFoldDB" id="A0A9X3IRU1"/>
<keyword evidence="3" id="KW-1185">Reference proteome</keyword>
<protein>
    <submittedName>
        <fullName evidence="2">Uncharacterized protein</fullName>
    </submittedName>
</protein>
<keyword evidence="1" id="KW-0732">Signal</keyword>
<sequence length="168" mass="18309">MKFLAAGMLWILGMTQAVAETQDNAQLEIESAKRSVIEIGNEISEIEDRLVSPVSTKASLYVAVSGGRFFKPLTLKVSGAGITPISYVYTQADVQALAFGGVQPLPAIDMAPGNHRVKIVVHGMDERQQERDLVYEGIVRKGETHLKMLLSIVDNAAQRSAVATLRTW</sequence>
<comment type="caution">
    <text evidence="2">The sequence shown here is derived from an EMBL/GenBank/DDBJ whole genome shotgun (WGS) entry which is preliminary data.</text>
</comment>